<dbReference type="InterPro" id="IPR021840">
    <property type="entry name" value="DUF3433"/>
</dbReference>
<dbReference type="Proteomes" id="UP001153618">
    <property type="component" value="Unassembled WGS sequence"/>
</dbReference>
<dbReference type="AlphaFoldDB" id="A0A9W4HXR8"/>
<feature type="transmembrane region" description="Helical" evidence="1">
    <location>
        <begin position="241"/>
        <end position="263"/>
    </location>
</feature>
<organism evidence="2 3">
    <name type="scientific">Penicillium olsonii</name>
    <dbReference type="NCBI Taxonomy" id="99116"/>
    <lineage>
        <taxon>Eukaryota</taxon>
        <taxon>Fungi</taxon>
        <taxon>Dikarya</taxon>
        <taxon>Ascomycota</taxon>
        <taxon>Pezizomycotina</taxon>
        <taxon>Eurotiomycetes</taxon>
        <taxon>Eurotiomycetidae</taxon>
        <taxon>Eurotiales</taxon>
        <taxon>Aspergillaceae</taxon>
        <taxon>Penicillium</taxon>
    </lineage>
</organism>
<sequence>MDEVDVHSSTVKDLSEKQFFDAGFHDVLYHETTRLAKSSFRAQHANESNSVSTNRLPFSSLVLDLDQESFSQFIDPFGYQTRIKASWNSKFVAAMSKLFDVTVPTNVEASQTTTFVVLQVLSTPATSAETFLIAAAIMLLFLGVVYPRRPNFLQNDPGSVLAQCAVVADLFTPGNPLTRSDDKFSRATSRQLRRWAKNFKCQWTDGPSGKTIDIVPLSPDISPEELALPLARRHTDRRPHFVILPWFLAECVLLTGTVVTYGLALSAFSVRNLNYGTKSQFGFLVFLMFGPTLIASLVGSLLASILRSLTIIETWGRLQKGKASFQETLKKNYGSHIPTSILFHNLGQGPTIPIALSIICTLGFLLTIVSGGMFESQTKSYTGDVTNLHASYDNKSFHIPDSNIQFDGIGLMLNHLNRGTPILPWQDDKYSFLPLIFSNFNVVEDDTISYNAITVGLGADLDCHRVYLNQSWTDHESGLQNWNYTRPSGLTCTMQTPEVMKNGLIGRAISYLQPSIASSNEPGCQSTVLALARWETMDTSPMNAQNSVSMSCDVSISMNDFEVTFSGEGIVSSAHQKKEPVLHGGHTSYNMSQSEVAHFNQLIMSFAKPYNPLGNGSFFDYDWPGMMAAAEYDRLQPDSELSFDPDSLITAVQSTYQQIFRAYLTFSLDLYFRDYPDSVAPNVEGTKTTTLWGLFPSPLSIIMALVLLSIDVVIVVIIFVARSTYFRAPRIPTSLGSLMPWISGSNMISDMREMSRMGKSKLEVSRVQSERVYRFGLSRDGSGDGRWILDYDDSSFREVGHELDQIPHLSSARRRLRERLRPSRSAEGEVIASSIEPASYVSRCTEALRNLVKRRPGRPRLPP</sequence>
<evidence type="ECO:0000313" key="2">
    <source>
        <dbReference type="EMBL" id="CAG8154849.1"/>
    </source>
</evidence>
<keyword evidence="1" id="KW-0812">Transmembrane</keyword>
<evidence type="ECO:0000256" key="1">
    <source>
        <dbReference type="SAM" id="Phobius"/>
    </source>
</evidence>
<accession>A0A9W4HXR8</accession>
<keyword evidence="1" id="KW-0472">Membrane</keyword>
<feature type="transmembrane region" description="Helical" evidence="1">
    <location>
        <begin position="128"/>
        <end position="146"/>
    </location>
</feature>
<dbReference type="PANTHER" id="PTHR37544:SF3">
    <property type="entry name" value="SPRAY"/>
    <property type="match status" value="1"/>
</dbReference>
<evidence type="ECO:0000313" key="3">
    <source>
        <dbReference type="Proteomes" id="UP001153618"/>
    </source>
</evidence>
<feature type="transmembrane region" description="Helical" evidence="1">
    <location>
        <begin position="354"/>
        <end position="374"/>
    </location>
</feature>
<protein>
    <submittedName>
        <fullName evidence="2">Uncharacterized protein</fullName>
    </submittedName>
</protein>
<dbReference type="OrthoDB" id="3248909at2759"/>
<feature type="transmembrane region" description="Helical" evidence="1">
    <location>
        <begin position="283"/>
        <end position="306"/>
    </location>
</feature>
<feature type="transmembrane region" description="Helical" evidence="1">
    <location>
        <begin position="699"/>
        <end position="721"/>
    </location>
</feature>
<reference evidence="2" key="1">
    <citation type="submission" date="2021-07" db="EMBL/GenBank/DDBJ databases">
        <authorList>
            <person name="Branca A.L. A."/>
        </authorList>
    </citation>
    <scope>NUCLEOTIDE SEQUENCE</scope>
</reference>
<proteinExistence type="predicted"/>
<dbReference type="PANTHER" id="PTHR37544">
    <property type="entry name" value="SPRAY-RELATED"/>
    <property type="match status" value="1"/>
</dbReference>
<comment type="caution">
    <text evidence="2">The sequence shown here is derived from an EMBL/GenBank/DDBJ whole genome shotgun (WGS) entry which is preliminary data.</text>
</comment>
<dbReference type="Pfam" id="PF11915">
    <property type="entry name" value="DUF3433"/>
    <property type="match status" value="1"/>
</dbReference>
<keyword evidence="1" id="KW-1133">Transmembrane helix</keyword>
<keyword evidence="3" id="KW-1185">Reference proteome</keyword>
<name>A0A9W4HXR8_PENOL</name>
<gene>
    <name evidence="2" type="ORF">POLS_LOCUS6180</name>
</gene>
<dbReference type="EMBL" id="CAJVOS010000033">
    <property type="protein sequence ID" value="CAG8154849.1"/>
    <property type="molecule type" value="Genomic_DNA"/>
</dbReference>